<feature type="transmembrane region" description="Helical" evidence="1">
    <location>
        <begin position="173"/>
        <end position="191"/>
    </location>
</feature>
<evidence type="ECO:0008006" key="4">
    <source>
        <dbReference type="Google" id="ProtNLM"/>
    </source>
</evidence>
<keyword evidence="1" id="KW-0472">Membrane</keyword>
<feature type="transmembrane region" description="Helical" evidence="1">
    <location>
        <begin position="64"/>
        <end position="89"/>
    </location>
</feature>
<feature type="transmembrane region" description="Helical" evidence="1">
    <location>
        <begin position="26"/>
        <end position="52"/>
    </location>
</feature>
<organism evidence="2 3">
    <name type="scientific">Olsenella absiana</name>
    <dbReference type="NCBI Taxonomy" id="3115222"/>
    <lineage>
        <taxon>Bacteria</taxon>
        <taxon>Bacillati</taxon>
        <taxon>Actinomycetota</taxon>
        <taxon>Coriobacteriia</taxon>
        <taxon>Coriobacteriales</taxon>
        <taxon>Atopobiaceae</taxon>
        <taxon>Olsenella</taxon>
    </lineage>
</organism>
<accession>A0ABU7RBT6</accession>
<keyword evidence="1" id="KW-1133">Transmembrane helix</keyword>
<proteinExistence type="predicted"/>
<gene>
    <name evidence="2" type="ORF">VXJ25_08780</name>
</gene>
<protein>
    <recommendedName>
        <fullName evidence="4">ECF transporter S component</fullName>
    </recommendedName>
</protein>
<keyword evidence="1" id="KW-0812">Transmembrane</keyword>
<keyword evidence="3" id="KW-1185">Reference proteome</keyword>
<evidence type="ECO:0000313" key="2">
    <source>
        <dbReference type="EMBL" id="MEE6148072.1"/>
    </source>
</evidence>
<feature type="transmembrane region" description="Helical" evidence="1">
    <location>
        <begin position="101"/>
        <end position="120"/>
    </location>
</feature>
<dbReference type="EMBL" id="JAZGJQ010000012">
    <property type="protein sequence ID" value="MEE6148072.1"/>
    <property type="molecule type" value="Genomic_DNA"/>
</dbReference>
<dbReference type="Proteomes" id="UP001332931">
    <property type="component" value="Unassembled WGS sequence"/>
</dbReference>
<dbReference type="RefSeq" id="WP_330958838.1">
    <property type="nucleotide sequence ID" value="NZ_JAZGJQ010000012.1"/>
</dbReference>
<evidence type="ECO:0000313" key="3">
    <source>
        <dbReference type="Proteomes" id="UP001332931"/>
    </source>
</evidence>
<dbReference type="Gene3D" id="1.10.1760.20">
    <property type="match status" value="1"/>
</dbReference>
<sequence length="200" mass="19558">MHIATNALSGEAALSTTVISAPSARALATGVAVAAAVALPQVAHVFGAAVGLGPAVGQVLLPMFLPVMAVGLLAGPAAGLVAGVVAPVLSSLLTGMPVAPMPLFAMVPEVAVLGLVCGALSTRRLLWVAKVLVAQLAGLAAYAVAAGLFAAVATGFDAQVLLGTVANVARVALPGYAIQWVALPALMAAVTRAESARSGR</sequence>
<reference evidence="2 3" key="1">
    <citation type="submission" date="2024-01" db="EMBL/GenBank/DDBJ databases">
        <title>Description of Olsenella sp. nov., isolated from pig feces.</title>
        <authorList>
            <person name="Chang Y.-H."/>
        </authorList>
    </citation>
    <scope>NUCLEOTIDE SEQUENCE [LARGE SCALE GENOMIC DNA]</scope>
    <source>
        <strain evidence="2 3">YH-ols2223</strain>
    </source>
</reference>
<name>A0ABU7RBT6_9ACTN</name>
<comment type="caution">
    <text evidence="2">The sequence shown here is derived from an EMBL/GenBank/DDBJ whole genome shotgun (WGS) entry which is preliminary data.</text>
</comment>
<evidence type="ECO:0000256" key="1">
    <source>
        <dbReference type="SAM" id="Phobius"/>
    </source>
</evidence>
<feature type="transmembrane region" description="Helical" evidence="1">
    <location>
        <begin position="132"/>
        <end position="153"/>
    </location>
</feature>